<keyword evidence="2" id="KW-1185">Reference proteome</keyword>
<name>A0A8X7YHW3_POPTO</name>
<reference evidence="1" key="1">
    <citation type="journal article" date="2020" name="bioRxiv">
        <title>Hybrid origin of Populus tomentosa Carr. identified through genome sequencing and phylogenomic analysis.</title>
        <authorList>
            <person name="An X."/>
            <person name="Gao K."/>
            <person name="Chen Z."/>
            <person name="Li J."/>
            <person name="Yang X."/>
            <person name="Yang X."/>
            <person name="Zhou J."/>
            <person name="Guo T."/>
            <person name="Zhao T."/>
            <person name="Huang S."/>
            <person name="Miao D."/>
            <person name="Khan W.U."/>
            <person name="Rao P."/>
            <person name="Ye M."/>
            <person name="Lei B."/>
            <person name="Liao W."/>
            <person name="Wang J."/>
            <person name="Ji L."/>
            <person name="Li Y."/>
            <person name="Guo B."/>
            <person name="Mustafa N.S."/>
            <person name="Li S."/>
            <person name="Yun Q."/>
            <person name="Keller S.R."/>
            <person name="Mao J."/>
            <person name="Zhang R."/>
            <person name="Strauss S.H."/>
        </authorList>
    </citation>
    <scope>NUCLEOTIDE SEQUENCE</scope>
    <source>
        <strain evidence="1">GM15</strain>
        <tissue evidence="1">Leaf</tissue>
    </source>
</reference>
<dbReference type="Proteomes" id="UP000886885">
    <property type="component" value="Chromosome 13D"/>
</dbReference>
<accession>A0A8X7YHW3</accession>
<comment type="caution">
    <text evidence="1">The sequence shown here is derived from an EMBL/GenBank/DDBJ whole genome shotgun (WGS) entry which is preliminary data.</text>
</comment>
<gene>
    <name evidence="1" type="ORF">POTOM_045518</name>
</gene>
<dbReference type="EMBL" id="JAAWWB010000026">
    <property type="protein sequence ID" value="KAG6751001.1"/>
    <property type="molecule type" value="Genomic_DNA"/>
</dbReference>
<organism evidence="1 2">
    <name type="scientific">Populus tomentosa</name>
    <name type="common">Chinese white poplar</name>
    <dbReference type="NCBI Taxonomy" id="118781"/>
    <lineage>
        <taxon>Eukaryota</taxon>
        <taxon>Viridiplantae</taxon>
        <taxon>Streptophyta</taxon>
        <taxon>Embryophyta</taxon>
        <taxon>Tracheophyta</taxon>
        <taxon>Spermatophyta</taxon>
        <taxon>Magnoliopsida</taxon>
        <taxon>eudicotyledons</taxon>
        <taxon>Gunneridae</taxon>
        <taxon>Pentapetalae</taxon>
        <taxon>rosids</taxon>
        <taxon>fabids</taxon>
        <taxon>Malpighiales</taxon>
        <taxon>Salicaceae</taxon>
        <taxon>Saliceae</taxon>
        <taxon>Populus</taxon>
    </lineage>
</organism>
<proteinExistence type="predicted"/>
<evidence type="ECO:0000313" key="1">
    <source>
        <dbReference type="EMBL" id="KAG6751001.1"/>
    </source>
</evidence>
<sequence>MGLQCWVVCTTAAEFGVVAGGIFPIESSIIVGSTTDAEFGVETSSLFAVDSDVVAGSIAAAEFGVETGSLFATYLYLMLGKEEKLNFHLNMTGRVADLEADHTSSLGGFPTEVVMV</sequence>
<evidence type="ECO:0000313" key="2">
    <source>
        <dbReference type="Proteomes" id="UP000886885"/>
    </source>
</evidence>
<dbReference type="AlphaFoldDB" id="A0A8X7YHW3"/>
<protein>
    <submittedName>
        <fullName evidence="1">Uncharacterized protein</fullName>
    </submittedName>
</protein>